<dbReference type="EMBL" id="QRYC01000035">
    <property type="protein sequence ID" value="RGU54250.1"/>
    <property type="molecule type" value="Genomic_DNA"/>
</dbReference>
<evidence type="ECO:0000313" key="2">
    <source>
        <dbReference type="Proteomes" id="UP000284243"/>
    </source>
</evidence>
<organism evidence="1 2">
    <name type="scientific">Odoribacter splanchnicus</name>
    <dbReference type="NCBI Taxonomy" id="28118"/>
    <lineage>
        <taxon>Bacteria</taxon>
        <taxon>Pseudomonadati</taxon>
        <taxon>Bacteroidota</taxon>
        <taxon>Bacteroidia</taxon>
        <taxon>Bacteroidales</taxon>
        <taxon>Odoribacteraceae</taxon>
        <taxon>Odoribacter</taxon>
    </lineage>
</organism>
<gene>
    <name evidence="1" type="ORF">DWW57_16975</name>
</gene>
<protein>
    <submittedName>
        <fullName evidence="1">Uncharacterized protein</fullName>
    </submittedName>
</protein>
<reference evidence="1 2" key="1">
    <citation type="submission" date="2018-08" db="EMBL/GenBank/DDBJ databases">
        <title>A genome reference for cultivated species of the human gut microbiota.</title>
        <authorList>
            <person name="Zou Y."/>
            <person name="Xue W."/>
            <person name="Luo G."/>
        </authorList>
    </citation>
    <scope>NUCLEOTIDE SEQUENCE [LARGE SCALE GENOMIC DNA]</scope>
    <source>
        <strain evidence="1 2">AF16-14</strain>
    </source>
</reference>
<evidence type="ECO:0000313" key="1">
    <source>
        <dbReference type="EMBL" id="RGU54250.1"/>
    </source>
</evidence>
<comment type="caution">
    <text evidence="1">The sequence shown here is derived from an EMBL/GenBank/DDBJ whole genome shotgun (WGS) entry which is preliminary data.</text>
</comment>
<accession>A0A1Y3ZKI9</accession>
<dbReference type="AlphaFoldDB" id="A0A1Y3ZKI9"/>
<dbReference type="Proteomes" id="UP000284243">
    <property type="component" value="Unassembled WGS sequence"/>
</dbReference>
<sequence>MDGNDGEGRMMRTSPVGKIKPLKSLVRTFQRLQLILEGYLHLIYPSLFIICSSESAFEFIEGFNA</sequence>
<proteinExistence type="predicted"/>
<name>A0A1Y3ZKI9_9BACT</name>